<proteinExistence type="predicted"/>
<organism evidence="2">
    <name type="scientific">Anguilla anguilla</name>
    <name type="common">European freshwater eel</name>
    <name type="synonym">Muraena anguilla</name>
    <dbReference type="NCBI Taxonomy" id="7936"/>
    <lineage>
        <taxon>Eukaryota</taxon>
        <taxon>Metazoa</taxon>
        <taxon>Chordata</taxon>
        <taxon>Craniata</taxon>
        <taxon>Vertebrata</taxon>
        <taxon>Euteleostomi</taxon>
        <taxon>Actinopterygii</taxon>
        <taxon>Neopterygii</taxon>
        <taxon>Teleostei</taxon>
        <taxon>Anguilliformes</taxon>
        <taxon>Anguillidae</taxon>
        <taxon>Anguilla</taxon>
    </lineage>
</organism>
<protein>
    <submittedName>
        <fullName evidence="2">Uncharacterized protein</fullName>
    </submittedName>
</protein>
<keyword evidence="1" id="KW-0732">Signal</keyword>
<evidence type="ECO:0000256" key="1">
    <source>
        <dbReference type="SAM" id="SignalP"/>
    </source>
</evidence>
<accession>A0A0E9URS9</accession>
<reference evidence="2" key="1">
    <citation type="submission" date="2014-11" db="EMBL/GenBank/DDBJ databases">
        <authorList>
            <person name="Amaro Gonzalez C."/>
        </authorList>
    </citation>
    <scope>NUCLEOTIDE SEQUENCE</scope>
</reference>
<dbReference type="AlphaFoldDB" id="A0A0E9URS9"/>
<sequence length="40" mass="4424">MQSLLMVPTVFCVPLRDVSALVLLSNRCCVAIEYLLTVVN</sequence>
<evidence type="ECO:0000313" key="2">
    <source>
        <dbReference type="EMBL" id="JAH68579.1"/>
    </source>
</evidence>
<name>A0A0E9URS9_ANGAN</name>
<dbReference type="EMBL" id="GBXM01039998">
    <property type="protein sequence ID" value="JAH68579.1"/>
    <property type="molecule type" value="Transcribed_RNA"/>
</dbReference>
<reference evidence="2" key="2">
    <citation type="journal article" date="2015" name="Fish Shellfish Immunol.">
        <title>Early steps in the European eel (Anguilla anguilla)-Vibrio vulnificus interaction in the gills: Role of the RtxA13 toxin.</title>
        <authorList>
            <person name="Callol A."/>
            <person name="Pajuelo D."/>
            <person name="Ebbesson L."/>
            <person name="Teles M."/>
            <person name="MacKenzie S."/>
            <person name="Amaro C."/>
        </authorList>
    </citation>
    <scope>NUCLEOTIDE SEQUENCE</scope>
</reference>
<feature type="signal peptide" evidence="1">
    <location>
        <begin position="1"/>
        <end position="20"/>
    </location>
</feature>
<feature type="chain" id="PRO_5002433703" evidence="1">
    <location>
        <begin position="21"/>
        <end position="40"/>
    </location>
</feature>